<dbReference type="Pfam" id="PF01966">
    <property type="entry name" value="HD"/>
    <property type="match status" value="1"/>
</dbReference>
<dbReference type="InterPro" id="IPR006674">
    <property type="entry name" value="HD_domain"/>
</dbReference>
<protein>
    <submittedName>
        <fullName evidence="2">HD domain-containing protein</fullName>
    </submittedName>
</protein>
<dbReference type="AlphaFoldDB" id="A0A9D1WIU2"/>
<reference evidence="2" key="1">
    <citation type="journal article" date="2021" name="PeerJ">
        <title>Extensive microbial diversity within the chicken gut microbiome revealed by metagenomics and culture.</title>
        <authorList>
            <person name="Gilroy R."/>
            <person name="Ravi A."/>
            <person name="Getino M."/>
            <person name="Pursley I."/>
            <person name="Horton D.L."/>
            <person name="Alikhan N.F."/>
            <person name="Baker D."/>
            <person name="Gharbi K."/>
            <person name="Hall N."/>
            <person name="Watson M."/>
            <person name="Adriaenssens E.M."/>
            <person name="Foster-Nyarko E."/>
            <person name="Jarju S."/>
            <person name="Secka A."/>
            <person name="Antonio M."/>
            <person name="Oren A."/>
            <person name="Chaudhuri R.R."/>
            <person name="La Ragione R."/>
            <person name="Hildebrand F."/>
            <person name="Pallen M.J."/>
        </authorList>
    </citation>
    <scope>NUCLEOTIDE SEQUENCE</scope>
    <source>
        <strain evidence="2">ChiSjej1B19-8411</strain>
    </source>
</reference>
<proteinExistence type="predicted"/>
<accession>A0A9D1WIU2</accession>
<sequence>MDIQLSEEISPAYLREVRDILTSREFLSLSLYTHHQWTTRLMHSVNVSYISWLIAGKLGCDTRAAARAGLLHDFCPYDFGKKTPTGEHQAFFHPKAAAENSLQNFAVSEREINAILTHMFPLGPIPKNKEAWIITLADKICATMEVCHIAVALARGGRVVVYAS</sequence>
<dbReference type="Proteomes" id="UP000886817">
    <property type="component" value="Unassembled WGS sequence"/>
</dbReference>
<dbReference type="Gene3D" id="1.10.3210.10">
    <property type="entry name" value="Hypothetical protein af1432"/>
    <property type="match status" value="1"/>
</dbReference>
<name>A0A9D1WIU2_9FIRM</name>
<comment type="caution">
    <text evidence="2">The sequence shown here is derived from an EMBL/GenBank/DDBJ whole genome shotgun (WGS) entry which is preliminary data.</text>
</comment>
<feature type="domain" description="HD/PDEase" evidence="1">
    <location>
        <begin position="39"/>
        <end position="152"/>
    </location>
</feature>
<dbReference type="CDD" id="cd00077">
    <property type="entry name" value="HDc"/>
    <property type="match status" value="1"/>
</dbReference>
<reference evidence="2" key="2">
    <citation type="submission" date="2021-04" db="EMBL/GenBank/DDBJ databases">
        <authorList>
            <person name="Gilroy R."/>
        </authorList>
    </citation>
    <scope>NUCLEOTIDE SEQUENCE</scope>
    <source>
        <strain evidence="2">ChiSjej1B19-8411</strain>
    </source>
</reference>
<evidence type="ECO:0000313" key="3">
    <source>
        <dbReference type="Proteomes" id="UP000886817"/>
    </source>
</evidence>
<dbReference type="EMBL" id="DXEX01000172">
    <property type="protein sequence ID" value="HIX59607.1"/>
    <property type="molecule type" value="Genomic_DNA"/>
</dbReference>
<evidence type="ECO:0000313" key="2">
    <source>
        <dbReference type="EMBL" id="HIX59607.1"/>
    </source>
</evidence>
<gene>
    <name evidence="2" type="ORF">IAA45_07835</name>
</gene>
<organism evidence="2 3">
    <name type="scientific">Candidatus Blautia gallistercoris</name>
    <dbReference type="NCBI Taxonomy" id="2838490"/>
    <lineage>
        <taxon>Bacteria</taxon>
        <taxon>Bacillati</taxon>
        <taxon>Bacillota</taxon>
        <taxon>Clostridia</taxon>
        <taxon>Lachnospirales</taxon>
        <taxon>Lachnospiraceae</taxon>
        <taxon>Blautia</taxon>
    </lineage>
</organism>
<dbReference type="InterPro" id="IPR003607">
    <property type="entry name" value="HD/PDEase_dom"/>
</dbReference>
<evidence type="ECO:0000259" key="1">
    <source>
        <dbReference type="SMART" id="SM00471"/>
    </source>
</evidence>
<dbReference type="SMART" id="SM00471">
    <property type="entry name" value="HDc"/>
    <property type="match status" value="1"/>
</dbReference>
<dbReference type="SUPFAM" id="SSF109604">
    <property type="entry name" value="HD-domain/PDEase-like"/>
    <property type="match status" value="1"/>
</dbReference>